<protein>
    <submittedName>
        <fullName evidence="3">Uncharacterized protein</fullName>
    </submittedName>
</protein>
<feature type="coiled-coil region" evidence="1">
    <location>
        <begin position="35"/>
        <end position="62"/>
    </location>
</feature>
<gene>
    <name evidence="3" type="ORF">BdWA1_001288</name>
</gene>
<reference evidence="3" key="1">
    <citation type="journal article" date="2023" name="Nat. Microbiol.">
        <title>Babesia duncani multi-omics identifies virulence factors and drug targets.</title>
        <authorList>
            <person name="Singh P."/>
            <person name="Lonardi S."/>
            <person name="Liang Q."/>
            <person name="Vydyam P."/>
            <person name="Khabirova E."/>
            <person name="Fang T."/>
            <person name="Gihaz S."/>
            <person name="Thekkiniath J."/>
            <person name="Munshi M."/>
            <person name="Abel S."/>
            <person name="Ciampossin L."/>
            <person name="Batugedara G."/>
            <person name="Gupta M."/>
            <person name="Lu X.M."/>
            <person name="Lenz T."/>
            <person name="Chakravarty S."/>
            <person name="Cornillot E."/>
            <person name="Hu Y."/>
            <person name="Ma W."/>
            <person name="Gonzalez L.M."/>
            <person name="Sanchez S."/>
            <person name="Estrada K."/>
            <person name="Sanchez-Flores A."/>
            <person name="Montero E."/>
            <person name="Harb O.S."/>
            <person name="Le Roch K.G."/>
            <person name="Mamoun C.B."/>
        </authorList>
    </citation>
    <scope>NUCLEOTIDE SEQUENCE</scope>
    <source>
        <strain evidence="3">WA1</strain>
    </source>
</reference>
<dbReference type="EMBL" id="JALLKP010000001">
    <property type="protein sequence ID" value="KAK2198279.1"/>
    <property type="molecule type" value="Genomic_DNA"/>
</dbReference>
<dbReference type="RefSeq" id="XP_067805121.1">
    <property type="nucleotide sequence ID" value="XM_067946330.1"/>
</dbReference>
<feature type="region of interest" description="Disordered" evidence="2">
    <location>
        <begin position="233"/>
        <end position="254"/>
    </location>
</feature>
<dbReference type="KEGG" id="bdw:94335586"/>
<dbReference type="Proteomes" id="UP001214638">
    <property type="component" value="Unassembled WGS sequence"/>
</dbReference>
<name>A0AAD9UQW4_9APIC</name>
<accession>A0AAD9UQW4</accession>
<dbReference type="AlphaFoldDB" id="A0AAD9UQW4"/>
<comment type="caution">
    <text evidence="3">The sequence shown here is derived from an EMBL/GenBank/DDBJ whole genome shotgun (WGS) entry which is preliminary data.</text>
</comment>
<evidence type="ECO:0000256" key="1">
    <source>
        <dbReference type="SAM" id="Coils"/>
    </source>
</evidence>
<keyword evidence="1" id="KW-0175">Coiled coil</keyword>
<feature type="compositionally biased region" description="Low complexity" evidence="2">
    <location>
        <begin position="238"/>
        <end position="254"/>
    </location>
</feature>
<organism evidence="3 4">
    <name type="scientific">Babesia duncani</name>
    <dbReference type="NCBI Taxonomy" id="323732"/>
    <lineage>
        <taxon>Eukaryota</taxon>
        <taxon>Sar</taxon>
        <taxon>Alveolata</taxon>
        <taxon>Apicomplexa</taxon>
        <taxon>Aconoidasida</taxon>
        <taxon>Piroplasmida</taxon>
        <taxon>Babesiidae</taxon>
        <taxon>Babesia</taxon>
    </lineage>
</organism>
<evidence type="ECO:0000313" key="4">
    <source>
        <dbReference type="Proteomes" id="UP001214638"/>
    </source>
</evidence>
<evidence type="ECO:0000313" key="3">
    <source>
        <dbReference type="EMBL" id="KAK2198279.1"/>
    </source>
</evidence>
<dbReference type="GeneID" id="94335586"/>
<sequence>MTCKMKKMTLPRDACVSGSGTSLSSSEWDEKWHSMVEHQRQRREMDAQLKFKLEEKLELQEKIECTFTPKTLFRSRPTAKQSQELVEQMQPLIEQEERILRQLQAIEMRQEQRAREMGQGIYNCVLSMNDSVTETPELMDLCNAYRKARLIDMAHVKNEKLDIVGLLHELERRYNIVCVGVCVSQEDMANAGFSIDKCKRIKLGILEGIRGHETLKERSQITMEIEKIISNAREAKQQQRARSQQPSPQVRPPQAHYYPQVYPHLQQQTQPPLYPQMYPQMHPQMQFQQWGPRFNVNNHFQKAPMMQNSPQRHPHLNGQAQYPGMFSRMPQYGYIGNQPRRPYPADLRCIYQQPRMTTSPIMTNP</sequence>
<evidence type="ECO:0000256" key="2">
    <source>
        <dbReference type="SAM" id="MobiDB-lite"/>
    </source>
</evidence>
<proteinExistence type="predicted"/>
<keyword evidence="4" id="KW-1185">Reference proteome</keyword>